<reference evidence="2 3" key="1">
    <citation type="submission" date="2020-03" db="EMBL/GenBank/DDBJ databases">
        <authorList>
            <person name="Kim M.K."/>
        </authorList>
    </citation>
    <scope>NUCLEOTIDE SEQUENCE [LARGE SCALE GENOMIC DNA]</scope>
    <source>
        <strain evidence="2 3">BT328</strain>
    </source>
</reference>
<keyword evidence="1" id="KW-0472">Membrane</keyword>
<sequence length="443" mass="48734">MKPLTILSTFSTNELRPAYFARHVMSDGTTVLVGMAGKFRSFADEAARTHSNLLNSSQFEPIRQQALASFRERFAQQKHQPFSGSDDDILRSFGQLIISPSGTVNAFAWGRFQFSSVQNGSGRTDLPAVLNPGQYIIGDAEGAGITTTVAQNLAKVTSLDSLTQATGSLADPFMLVTVEVATEPSATLPVETKPAAPPIQEFVPEPVPVEVLPTPAPMGVQTPRPPAKTPVPVEPTPEPVSVFPWKAITLFLLTLIVVGSIGGGYYWWKIRPKQRAVHHAQQPKDSATYVITSENGSDFEESEDSTAILENPEESAQPLNESPPPSEAEQLLQQYRNQPDSLMYLIHAAEQVANITDADRQQALRSEIDRERAYRFNEQTQIARTTYDQAVLYLLADQKAKAGTALQAAQRYYEMALLLQPDKADSVRPQLEQVREKINSLNE</sequence>
<name>A0A6G9ASW0_9BACT</name>
<feature type="transmembrane region" description="Helical" evidence="1">
    <location>
        <begin position="247"/>
        <end position="268"/>
    </location>
</feature>
<dbReference type="Proteomes" id="UP000501802">
    <property type="component" value="Chromosome"/>
</dbReference>
<accession>A0A6G9ASW0</accession>
<keyword evidence="3" id="KW-1185">Reference proteome</keyword>
<proteinExistence type="predicted"/>
<dbReference type="AlphaFoldDB" id="A0A6G9ASW0"/>
<keyword evidence="1" id="KW-0812">Transmembrane</keyword>
<dbReference type="RefSeq" id="WP_167213588.1">
    <property type="nucleotide sequence ID" value="NZ_CP050063.1"/>
</dbReference>
<protein>
    <submittedName>
        <fullName evidence="2">Uncharacterized protein</fullName>
    </submittedName>
</protein>
<dbReference type="KEGG" id="spib:G8759_23770"/>
<evidence type="ECO:0000313" key="3">
    <source>
        <dbReference type="Proteomes" id="UP000501802"/>
    </source>
</evidence>
<evidence type="ECO:0000256" key="1">
    <source>
        <dbReference type="SAM" id="Phobius"/>
    </source>
</evidence>
<dbReference type="EMBL" id="CP050063">
    <property type="protein sequence ID" value="QIP15434.1"/>
    <property type="molecule type" value="Genomic_DNA"/>
</dbReference>
<evidence type="ECO:0000313" key="2">
    <source>
        <dbReference type="EMBL" id="QIP15434.1"/>
    </source>
</evidence>
<keyword evidence="1" id="KW-1133">Transmembrane helix</keyword>
<gene>
    <name evidence="2" type="ORF">G8759_23770</name>
</gene>
<organism evidence="2 3">
    <name type="scientific">Spirosoma aureum</name>
    <dbReference type="NCBI Taxonomy" id="2692134"/>
    <lineage>
        <taxon>Bacteria</taxon>
        <taxon>Pseudomonadati</taxon>
        <taxon>Bacteroidota</taxon>
        <taxon>Cytophagia</taxon>
        <taxon>Cytophagales</taxon>
        <taxon>Cytophagaceae</taxon>
        <taxon>Spirosoma</taxon>
    </lineage>
</organism>